<organism evidence="2 3">
    <name type="scientific">Limoniibacter endophyticus</name>
    <dbReference type="NCBI Taxonomy" id="1565040"/>
    <lineage>
        <taxon>Bacteria</taxon>
        <taxon>Pseudomonadati</taxon>
        <taxon>Pseudomonadota</taxon>
        <taxon>Alphaproteobacteria</taxon>
        <taxon>Hyphomicrobiales</taxon>
        <taxon>Bartonellaceae</taxon>
        <taxon>Limoniibacter</taxon>
    </lineage>
</organism>
<comment type="caution">
    <text evidence="2">The sequence shown here is derived from an EMBL/GenBank/DDBJ whole genome shotgun (WGS) entry which is preliminary data.</text>
</comment>
<evidence type="ECO:0000313" key="2">
    <source>
        <dbReference type="EMBL" id="GHC79473.1"/>
    </source>
</evidence>
<proteinExistence type="predicted"/>
<keyword evidence="1" id="KW-0472">Membrane</keyword>
<dbReference type="RefSeq" id="WP_189492507.1">
    <property type="nucleotide sequence ID" value="NZ_BMZO01000011.1"/>
</dbReference>
<keyword evidence="1" id="KW-1133">Transmembrane helix</keyword>
<name>A0A8J3DL22_9HYPH</name>
<gene>
    <name evidence="2" type="ORF">GCM10010136_32040</name>
</gene>
<feature type="transmembrane region" description="Helical" evidence="1">
    <location>
        <begin position="28"/>
        <end position="52"/>
    </location>
</feature>
<sequence>MIDPYVALDRETALAYLDLAAQQTMAKWAMWTVIVSGASALVSAGALLGLFLSLRQTRRAMLEARFANEIQSQAYAFVEAIEHGTTTPFTARVTNTGATPATHFLIGAKAEIIKRGSKPASVKVDEIKLNIWTRLGAQEKTTVGLDVEDRTDIEAFNRNHVGDDEILLVSGRLIYTTVHNHDHQSHFMFYADRQNSSVFRRPNSNLPTFERMKLSKADKQKFRTIWDDAV</sequence>
<keyword evidence="1" id="KW-0812">Transmembrane</keyword>
<dbReference type="AlphaFoldDB" id="A0A8J3DL22"/>
<accession>A0A8J3DL22</accession>
<keyword evidence="3" id="KW-1185">Reference proteome</keyword>
<dbReference type="EMBL" id="BMZO01000011">
    <property type="protein sequence ID" value="GHC79473.1"/>
    <property type="molecule type" value="Genomic_DNA"/>
</dbReference>
<dbReference type="Proteomes" id="UP000641137">
    <property type="component" value="Unassembled WGS sequence"/>
</dbReference>
<evidence type="ECO:0000313" key="3">
    <source>
        <dbReference type="Proteomes" id="UP000641137"/>
    </source>
</evidence>
<protein>
    <submittedName>
        <fullName evidence="2">Uncharacterized protein</fullName>
    </submittedName>
</protein>
<reference evidence="2" key="1">
    <citation type="journal article" date="2014" name="Int. J. Syst. Evol. Microbiol.">
        <title>Complete genome sequence of Corynebacterium casei LMG S-19264T (=DSM 44701T), isolated from a smear-ripened cheese.</title>
        <authorList>
            <consortium name="US DOE Joint Genome Institute (JGI-PGF)"/>
            <person name="Walter F."/>
            <person name="Albersmeier A."/>
            <person name="Kalinowski J."/>
            <person name="Ruckert C."/>
        </authorList>
    </citation>
    <scope>NUCLEOTIDE SEQUENCE</scope>
    <source>
        <strain evidence="2">KCTC 42097</strain>
    </source>
</reference>
<evidence type="ECO:0000256" key="1">
    <source>
        <dbReference type="SAM" id="Phobius"/>
    </source>
</evidence>
<reference evidence="2" key="2">
    <citation type="submission" date="2020-09" db="EMBL/GenBank/DDBJ databases">
        <authorList>
            <person name="Sun Q."/>
            <person name="Kim S."/>
        </authorList>
    </citation>
    <scope>NUCLEOTIDE SEQUENCE</scope>
    <source>
        <strain evidence="2">KCTC 42097</strain>
    </source>
</reference>